<protein>
    <submittedName>
        <fullName evidence="2">Uncharacterized protein</fullName>
    </submittedName>
</protein>
<dbReference type="AlphaFoldDB" id="A0A813X343"/>
<gene>
    <name evidence="3" type="ORF">EDS130_LOCUS42773</name>
    <name evidence="2" type="ORF">XAT740_LOCUS5912</name>
</gene>
<keyword evidence="1" id="KW-1133">Transmembrane helix</keyword>
<name>A0A813X343_ADIRI</name>
<dbReference type="EMBL" id="CAJNOR010000262">
    <property type="protein sequence ID" value="CAF0859534.1"/>
    <property type="molecule type" value="Genomic_DNA"/>
</dbReference>
<accession>A0A813X343</accession>
<organism evidence="2 4">
    <name type="scientific">Adineta ricciae</name>
    <name type="common">Rotifer</name>
    <dbReference type="NCBI Taxonomy" id="249248"/>
    <lineage>
        <taxon>Eukaryota</taxon>
        <taxon>Metazoa</taxon>
        <taxon>Spiralia</taxon>
        <taxon>Gnathifera</taxon>
        <taxon>Rotifera</taxon>
        <taxon>Eurotatoria</taxon>
        <taxon>Bdelloidea</taxon>
        <taxon>Adinetida</taxon>
        <taxon>Adinetidae</taxon>
        <taxon>Adineta</taxon>
    </lineage>
</organism>
<proteinExistence type="predicted"/>
<dbReference type="Proteomes" id="UP000663828">
    <property type="component" value="Unassembled WGS sequence"/>
</dbReference>
<keyword evidence="4" id="KW-1185">Reference proteome</keyword>
<keyword evidence="1" id="KW-0472">Membrane</keyword>
<keyword evidence="1" id="KW-0812">Transmembrane</keyword>
<comment type="caution">
    <text evidence="2">The sequence shown here is derived from an EMBL/GenBank/DDBJ whole genome shotgun (WGS) entry which is preliminary data.</text>
</comment>
<evidence type="ECO:0000313" key="3">
    <source>
        <dbReference type="EMBL" id="CAF1503327.1"/>
    </source>
</evidence>
<evidence type="ECO:0000313" key="2">
    <source>
        <dbReference type="EMBL" id="CAF0859534.1"/>
    </source>
</evidence>
<dbReference type="Proteomes" id="UP000663852">
    <property type="component" value="Unassembled WGS sequence"/>
</dbReference>
<dbReference type="EMBL" id="CAJNOJ010000647">
    <property type="protein sequence ID" value="CAF1503327.1"/>
    <property type="molecule type" value="Genomic_DNA"/>
</dbReference>
<sequence length="89" mass="9797">MSTENETISKSHANDKISIDLIEGQDSSMTAVSSPIKRKMCCIISTLIIGGIIAGSMTITMLKYYRRMKMTESLTTSTGTLVLEDKIVY</sequence>
<feature type="transmembrane region" description="Helical" evidence="1">
    <location>
        <begin position="43"/>
        <end position="65"/>
    </location>
</feature>
<evidence type="ECO:0000313" key="4">
    <source>
        <dbReference type="Proteomes" id="UP000663828"/>
    </source>
</evidence>
<evidence type="ECO:0000256" key="1">
    <source>
        <dbReference type="SAM" id="Phobius"/>
    </source>
</evidence>
<reference evidence="2" key="1">
    <citation type="submission" date="2021-02" db="EMBL/GenBank/DDBJ databases">
        <authorList>
            <person name="Nowell W R."/>
        </authorList>
    </citation>
    <scope>NUCLEOTIDE SEQUENCE</scope>
</reference>